<feature type="compositionally biased region" description="Basic and acidic residues" evidence="1">
    <location>
        <begin position="62"/>
        <end position="73"/>
    </location>
</feature>
<dbReference type="Proteomes" id="UP001589575">
    <property type="component" value="Unassembled WGS sequence"/>
</dbReference>
<organism evidence="2 3">
    <name type="scientific">Citricoccus parietis</name>
    <dbReference type="NCBI Taxonomy" id="592307"/>
    <lineage>
        <taxon>Bacteria</taxon>
        <taxon>Bacillati</taxon>
        <taxon>Actinomycetota</taxon>
        <taxon>Actinomycetes</taxon>
        <taxon>Micrococcales</taxon>
        <taxon>Micrococcaceae</taxon>
        <taxon>Citricoccus</taxon>
    </lineage>
</organism>
<comment type="caution">
    <text evidence="2">The sequence shown here is derived from an EMBL/GenBank/DDBJ whole genome shotgun (WGS) entry which is preliminary data.</text>
</comment>
<proteinExistence type="predicted"/>
<reference evidence="2 3" key="1">
    <citation type="submission" date="2024-09" db="EMBL/GenBank/DDBJ databases">
        <authorList>
            <person name="Sun Q."/>
            <person name="Mori K."/>
        </authorList>
    </citation>
    <scope>NUCLEOTIDE SEQUENCE [LARGE SCALE GENOMIC DNA]</scope>
    <source>
        <strain evidence="2 3">CCM 7609</strain>
    </source>
</reference>
<accession>A0ABV5G313</accession>
<evidence type="ECO:0000313" key="2">
    <source>
        <dbReference type="EMBL" id="MFB9073039.1"/>
    </source>
</evidence>
<name>A0ABV5G313_9MICC</name>
<dbReference type="EMBL" id="JBHMFI010000001">
    <property type="protein sequence ID" value="MFB9073039.1"/>
    <property type="molecule type" value="Genomic_DNA"/>
</dbReference>
<protein>
    <submittedName>
        <fullName evidence="2">Uncharacterized protein</fullName>
    </submittedName>
</protein>
<evidence type="ECO:0000313" key="3">
    <source>
        <dbReference type="Proteomes" id="UP001589575"/>
    </source>
</evidence>
<sequence length="84" mass="9011">MQFGNLWPAASPLWLSRLTPTTGSPRQPVRSCPPRAKSLLMRALLGGWCRTGCSLVLFGDPSRDGVGRMKELSRGQVPSSGVTA</sequence>
<evidence type="ECO:0000256" key="1">
    <source>
        <dbReference type="SAM" id="MobiDB-lite"/>
    </source>
</evidence>
<feature type="region of interest" description="Disordered" evidence="1">
    <location>
        <begin position="62"/>
        <end position="84"/>
    </location>
</feature>
<keyword evidence="3" id="KW-1185">Reference proteome</keyword>
<gene>
    <name evidence="2" type="ORF">ACFFX0_18250</name>
</gene>